<organism evidence="1 2">
    <name type="scientific">Phaseolus angularis</name>
    <name type="common">Azuki bean</name>
    <name type="synonym">Vigna angularis</name>
    <dbReference type="NCBI Taxonomy" id="3914"/>
    <lineage>
        <taxon>Eukaryota</taxon>
        <taxon>Viridiplantae</taxon>
        <taxon>Streptophyta</taxon>
        <taxon>Embryophyta</taxon>
        <taxon>Tracheophyta</taxon>
        <taxon>Spermatophyta</taxon>
        <taxon>Magnoliopsida</taxon>
        <taxon>eudicotyledons</taxon>
        <taxon>Gunneridae</taxon>
        <taxon>Pentapetalae</taxon>
        <taxon>rosids</taxon>
        <taxon>fabids</taxon>
        <taxon>Fabales</taxon>
        <taxon>Fabaceae</taxon>
        <taxon>Papilionoideae</taxon>
        <taxon>50 kb inversion clade</taxon>
        <taxon>NPAAA clade</taxon>
        <taxon>indigoferoid/millettioid clade</taxon>
        <taxon>Phaseoleae</taxon>
        <taxon>Vigna</taxon>
    </lineage>
</organism>
<sequence>MCFRLQPEHNNHHQEMGVGGTAYFFYKEAQRLSYVARSAFKLLQIQVCAPDLDVYMRCAFITSKGSGCSHGRTQISCRPTTTRLAMLTAVVVFNSVEAETVDYQEIQMTGSRRRATRSLSFGEPRPMEQVLAEKGQDWRKSMKIKETGAGDAFVKIKETSNMVKDLLLTVSMFAPPKSTLGVPGAPAPPGSNFKTKLCENFAKGSCTTHLKWVEVNDPMFSRLSKGINVVFKSKSFRSF</sequence>
<protein>
    <submittedName>
        <fullName evidence="1">Zinc finger CCCH domain-containing protein</fullName>
    </submittedName>
</protein>
<comment type="caution">
    <text evidence="1">The sequence shown here is derived from an EMBL/GenBank/DDBJ whole genome shotgun (WGS) entry which is preliminary data.</text>
</comment>
<dbReference type="Proteomes" id="UP000743370">
    <property type="component" value="Unassembled WGS sequence"/>
</dbReference>
<name>A0A8T0LD28_PHAAN</name>
<dbReference type="AlphaFoldDB" id="A0A8T0LD28"/>
<reference evidence="1 2" key="1">
    <citation type="submission" date="2020-05" db="EMBL/GenBank/DDBJ databases">
        <title>Vigna angularis (adzuki bean) Var. LongXiaoDou No. 4 denovo assembly.</title>
        <authorList>
            <person name="Xiang H."/>
        </authorList>
    </citation>
    <scope>NUCLEOTIDE SEQUENCE [LARGE SCALE GENOMIC DNA]</scope>
    <source>
        <tissue evidence="1">Leaf</tissue>
    </source>
</reference>
<proteinExistence type="predicted"/>
<evidence type="ECO:0000313" key="1">
    <source>
        <dbReference type="EMBL" id="KAG2407915.1"/>
    </source>
</evidence>
<evidence type="ECO:0000313" key="2">
    <source>
        <dbReference type="Proteomes" id="UP000743370"/>
    </source>
</evidence>
<dbReference type="EMBL" id="JABFOF010000001">
    <property type="protein sequence ID" value="KAG2407915.1"/>
    <property type="molecule type" value="Genomic_DNA"/>
</dbReference>
<gene>
    <name evidence="1" type="ORF">HKW66_Vig0027370</name>
</gene>
<accession>A0A8T0LD28</accession>